<name>A0A7D3V8G8_9VIRU</name>
<gene>
    <name evidence="3" type="ORF">Fadolivirus_1_19</name>
</gene>
<sequence>MASVLSLHASGSSLHSSLGIMRSSGSILSCSAEALSSSGDHSYHDITTTQSDGHFSPNPFANWVAPRSITPGYGDSLHNSGSIPFTFPSLPMQTFTFPSEPSVPVSSPTVKQKSPVSITISDDHSFVDCTTPTEEFARLELCSTPTSKTYSERVLKYPTAMSFFNESKNRYNNILPNEETLVSLDSNPHAYINANYIFSPEEYISTQAPMPNTFDDFWNMVWEKKVPVVVMLANLIEKGSNKADQYWEDWPVTSTYPQIFGSISVKMISVAEHGEYIQRTFNISSGSESRIVHQLHYTKWPDFGVPKKTKGIINMMNHVNTLCTNLKELGIAGPIVMHCSAGVGRSGTLIAIHHLMKKIRQNETYSVPNTVYEMRKFRDGMVQTVEQYKFIYTVLDYFKEIMH</sequence>
<protein>
    <submittedName>
        <fullName evidence="3">Protein-tyrosine phosphatase</fullName>
    </submittedName>
</protein>
<dbReference type="SMART" id="SM00194">
    <property type="entry name" value="PTPc"/>
    <property type="match status" value="1"/>
</dbReference>
<accession>A0A7D3V8G8</accession>
<keyword evidence="4" id="KW-1185">Reference proteome</keyword>
<dbReference type="PROSITE" id="PS50055">
    <property type="entry name" value="TYR_PHOSPHATASE_PTP"/>
    <property type="match status" value="1"/>
</dbReference>
<organism evidence="3 4">
    <name type="scientific">Fadolivirus FV1/VV64</name>
    <dbReference type="NCBI Taxonomy" id="3070911"/>
    <lineage>
        <taxon>Viruses</taxon>
        <taxon>Varidnaviria</taxon>
        <taxon>Bamfordvirae</taxon>
        <taxon>Nucleocytoviricota</taxon>
        <taxon>Megaviricetes</taxon>
        <taxon>Imitervirales</taxon>
        <taxon>Mimiviridae</taxon>
        <taxon>Klosneuvirinae</taxon>
        <taxon>Fadolivirus</taxon>
        <taxon>Fadolivirus algeromassiliense</taxon>
    </lineage>
</organism>
<dbReference type="InterPro" id="IPR016130">
    <property type="entry name" value="Tyr_Pase_AS"/>
</dbReference>
<dbReference type="SMART" id="SM00404">
    <property type="entry name" value="PTPc_motif"/>
    <property type="match status" value="1"/>
</dbReference>
<dbReference type="PROSITE" id="PS50056">
    <property type="entry name" value="TYR_PHOSPHATASE_2"/>
    <property type="match status" value="1"/>
</dbReference>
<dbReference type="InterPro" id="IPR050348">
    <property type="entry name" value="Protein-Tyr_Phosphatase"/>
</dbReference>
<dbReference type="CDD" id="cd00047">
    <property type="entry name" value="PTPc"/>
    <property type="match status" value="1"/>
</dbReference>
<dbReference type="GO" id="GO:0004725">
    <property type="term" value="F:protein tyrosine phosphatase activity"/>
    <property type="evidence" value="ECO:0007669"/>
    <property type="project" value="InterPro"/>
</dbReference>
<proteinExistence type="predicted"/>
<feature type="domain" description="Tyrosine-protein phosphatase" evidence="1">
    <location>
        <begin position="132"/>
        <end position="398"/>
    </location>
</feature>
<dbReference type="InterPro" id="IPR003595">
    <property type="entry name" value="Tyr_Pase_cat"/>
</dbReference>
<dbReference type="EMBL" id="MT418680">
    <property type="protein sequence ID" value="QKF93477.1"/>
    <property type="molecule type" value="Genomic_DNA"/>
</dbReference>
<dbReference type="InterPro" id="IPR000242">
    <property type="entry name" value="PTP_cat"/>
</dbReference>
<reference evidence="3 4" key="1">
    <citation type="submission" date="2020-04" db="EMBL/GenBank/DDBJ databases">
        <title>Advantages and limits of metagenomic assembly and binning of a giant virus.</title>
        <authorList>
            <person name="Schulz F."/>
            <person name="Andreani J."/>
            <person name="Francis R."/>
            <person name="Boudjemaa H."/>
            <person name="Bou Khalil J.Y."/>
            <person name="Lee J."/>
            <person name="La Scola B."/>
            <person name="Woyke T."/>
        </authorList>
    </citation>
    <scope>NUCLEOTIDE SEQUENCE [LARGE SCALE GENOMIC DNA]</scope>
    <source>
        <strain evidence="3 4">FV1/VV64</strain>
    </source>
</reference>
<dbReference type="Proteomes" id="UP001162001">
    <property type="component" value="Segment"/>
</dbReference>
<evidence type="ECO:0000259" key="1">
    <source>
        <dbReference type="PROSITE" id="PS50055"/>
    </source>
</evidence>
<evidence type="ECO:0000313" key="4">
    <source>
        <dbReference type="Proteomes" id="UP001162001"/>
    </source>
</evidence>
<dbReference type="SUPFAM" id="SSF52799">
    <property type="entry name" value="(Phosphotyrosine protein) phosphatases II"/>
    <property type="match status" value="1"/>
</dbReference>
<evidence type="ECO:0000313" key="3">
    <source>
        <dbReference type="EMBL" id="QKF93477.1"/>
    </source>
</evidence>
<feature type="domain" description="Tyrosine specific protein phosphatases" evidence="2">
    <location>
        <begin position="313"/>
        <end position="389"/>
    </location>
</feature>
<evidence type="ECO:0000259" key="2">
    <source>
        <dbReference type="PROSITE" id="PS50056"/>
    </source>
</evidence>
<dbReference type="PRINTS" id="PR00700">
    <property type="entry name" value="PRTYPHPHTASE"/>
</dbReference>
<dbReference type="Pfam" id="PF00102">
    <property type="entry name" value="Y_phosphatase"/>
    <property type="match status" value="1"/>
</dbReference>
<dbReference type="PANTHER" id="PTHR19134">
    <property type="entry name" value="RECEPTOR-TYPE TYROSINE-PROTEIN PHOSPHATASE"/>
    <property type="match status" value="1"/>
</dbReference>
<dbReference type="Gene3D" id="3.90.190.10">
    <property type="entry name" value="Protein tyrosine phosphatase superfamily"/>
    <property type="match status" value="1"/>
</dbReference>
<dbReference type="PANTHER" id="PTHR19134:SF553">
    <property type="entry name" value="TYROSINE-PROTEIN PHOSPHATASE 10D-RELATED"/>
    <property type="match status" value="1"/>
</dbReference>
<dbReference type="InterPro" id="IPR000387">
    <property type="entry name" value="Tyr_Pase_dom"/>
</dbReference>
<dbReference type="PROSITE" id="PS00383">
    <property type="entry name" value="TYR_PHOSPHATASE_1"/>
    <property type="match status" value="1"/>
</dbReference>
<dbReference type="InterPro" id="IPR029021">
    <property type="entry name" value="Prot-tyrosine_phosphatase-like"/>
</dbReference>